<evidence type="ECO:0000313" key="10">
    <source>
        <dbReference type="EMBL" id="OFI48998.1"/>
    </source>
</evidence>
<evidence type="ECO:0000256" key="5">
    <source>
        <dbReference type="ARBA" id="ARBA00022741"/>
    </source>
</evidence>
<dbReference type="Pfam" id="PF00005">
    <property type="entry name" value="ABC_tran"/>
    <property type="match status" value="1"/>
</dbReference>
<feature type="domain" description="ABC transporter" evidence="9">
    <location>
        <begin position="5"/>
        <end position="240"/>
    </location>
</feature>
<dbReference type="InterPro" id="IPR003593">
    <property type="entry name" value="AAA+_ATPase"/>
</dbReference>
<dbReference type="Proteomes" id="UP000178622">
    <property type="component" value="Unassembled WGS sequence"/>
</dbReference>
<dbReference type="PANTHER" id="PTHR43553">
    <property type="entry name" value="HEAVY METAL TRANSPORTER"/>
    <property type="match status" value="1"/>
</dbReference>
<dbReference type="InterPro" id="IPR003439">
    <property type="entry name" value="ABC_transporter-like_ATP-bd"/>
</dbReference>
<dbReference type="GO" id="GO:0043190">
    <property type="term" value="C:ATP-binding cassette (ABC) transporter complex"/>
    <property type="evidence" value="ECO:0007669"/>
    <property type="project" value="TreeGrafter"/>
</dbReference>
<evidence type="ECO:0000256" key="7">
    <source>
        <dbReference type="ARBA" id="ARBA00022967"/>
    </source>
</evidence>
<evidence type="ECO:0000256" key="1">
    <source>
        <dbReference type="ARBA" id="ARBA00004202"/>
    </source>
</evidence>
<name>A0A1E8GNA6_9LACT</name>
<accession>A0A1E8GNA6</accession>
<evidence type="ECO:0000256" key="4">
    <source>
        <dbReference type="ARBA" id="ARBA00022475"/>
    </source>
</evidence>
<dbReference type="NCBIfam" id="NF010167">
    <property type="entry name" value="PRK13648.1"/>
    <property type="match status" value="1"/>
</dbReference>
<dbReference type="GO" id="GO:0042626">
    <property type="term" value="F:ATPase-coupled transmembrane transporter activity"/>
    <property type="evidence" value="ECO:0007669"/>
    <property type="project" value="TreeGrafter"/>
</dbReference>
<evidence type="ECO:0000256" key="6">
    <source>
        <dbReference type="ARBA" id="ARBA00022840"/>
    </source>
</evidence>
<dbReference type="RefSeq" id="WP_070792638.1">
    <property type="nucleotide sequence ID" value="NZ_MKIR01000022.1"/>
</dbReference>
<evidence type="ECO:0000256" key="2">
    <source>
        <dbReference type="ARBA" id="ARBA00005417"/>
    </source>
</evidence>
<dbReference type="InterPro" id="IPR030947">
    <property type="entry name" value="EcfA_1"/>
</dbReference>
<dbReference type="PANTHER" id="PTHR43553:SF24">
    <property type="entry name" value="ENERGY-COUPLING FACTOR TRANSPORTER ATP-BINDING PROTEIN ECFA1"/>
    <property type="match status" value="1"/>
</dbReference>
<dbReference type="NCBIfam" id="NF010156">
    <property type="entry name" value="PRK13635.1"/>
    <property type="match status" value="1"/>
</dbReference>
<keyword evidence="8" id="KW-0472">Membrane</keyword>
<dbReference type="SMART" id="SM00382">
    <property type="entry name" value="AAA"/>
    <property type="match status" value="1"/>
</dbReference>
<dbReference type="PROSITE" id="PS00211">
    <property type="entry name" value="ABC_TRANSPORTER_1"/>
    <property type="match status" value="1"/>
</dbReference>
<keyword evidence="5" id="KW-0547">Nucleotide-binding</keyword>
<dbReference type="STRING" id="1859473.BG261_04870"/>
<comment type="subcellular location">
    <subcellularLocation>
        <location evidence="1">Cell membrane</location>
        <topology evidence="1">Peripheral membrane protein</topology>
    </subcellularLocation>
</comment>
<dbReference type="NCBIfam" id="TIGR04520">
    <property type="entry name" value="ECF_ATPase_1"/>
    <property type="match status" value="1"/>
</dbReference>
<organism evidence="10 11">
    <name type="scientific">Floricoccus tropicus</name>
    <dbReference type="NCBI Taxonomy" id="1859473"/>
    <lineage>
        <taxon>Bacteria</taxon>
        <taxon>Bacillati</taxon>
        <taxon>Bacillota</taxon>
        <taxon>Bacilli</taxon>
        <taxon>Lactobacillales</taxon>
        <taxon>Streptococcaceae</taxon>
        <taxon>Floricoccus</taxon>
    </lineage>
</organism>
<dbReference type="InterPro" id="IPR027417">
    <property type="entry name" value="P-loop_NTPase"/>
</dbReference>
<keyword evidence="4" id="KW-1003">Cell membrane</keyword>
<dbReference type="PROSITE" id="PS50893">
    <property type="entry name" value="ABC_TRANSPORTER_2"/>
    <property type="match status" value="1"/>
</dbReference>
<dbReference type="AlphaFoldDB" id="A0A1E8GNA6"/>
<dbReference type="FunFam" id="3.40.50.300:FF:000224">
    <property type="entry name" value="Energy-coupling factor transporter ATP-binding protein EcfA"/>
    <property type="match status" value="1"/>
</dbReference>
<sequence>MKKILEIQNLTYKYEEDSDKLNLSGVSFDVNEGEWISIIGRNGSGKSTTARLIDGLMPALSGTIKVDGEVLTEANVWDLRRKIGMVFQNPDNQFVGATVEDDIAFGMENQQIERDEMIKRVDDVLELVNMSDFKDREPASLSGGQKQRVAIAGVIALRPKIIILDEATSMLDPNGRNKLMNVVREIKDEYGLTVLSITHDLDEAVNSDRIVVMKDGEVVRIATPDEIFESENDMVSIGLDVPFTSNLMIDLRAKGFDIPEKYMDEEGLADYLWQSYLKK</sequence>
<reference evidence="11" key="1">
    <citation type="submission" date="2016-09" db="EMBL/GenBank/DDBJ databases">
        <title>Draft genome sequence of a novel species of the family Streptococcaceae isolated from flowers.</title>
        <authorList>
            <person name="Chuah L.-O."/>
            <person name="Yap K.-P."/>
            <person name="Thong K.L."/>
            <person name="Liong M.T."/>
            <person name="Ahmad R."/>
            <person name="Rusul G."/>
        </authorList>
    </citation>
    <scope>NUCLEOTIDE SEQUENCE [LARGE SCALE GENOMIC DNA]</scope>
    <source>
        <strain evidence="11">DF1</strain>
    </source>
</reference>
<dbReference type="OrthoDB" id="9784332at2"/>
<dbReference type="InterPro" id="IPR050095">
    <property type="entry name" value="ECF_ABC_transporter_ATP-bd"/>
</dbReference>
<gene>
    <name evidence="10" type="ORF">BG261_04870</name>
</gene>
<dbReference type="EMBL" id="MKIR01000022">
    <property type="protein sequence ID" value="OFI48998.1"/>
    <property type="molecule type" value="Genomic_DNA"/>
</dbReference>
<evidence type="ECO:0000256" key="3">
    <source>
        <dbReference type="ARBA" id="ARBA00022448"/>
    </source>
</evidence>
<keyword evidence="11" id="KW-1185">Reference proteome</keyword>
<evidence type="ECO:0000256" key="8">
    <source>
        <dbReference type="ARBA" id="ARBA00023136"/>
    </source>
</evidence>
<dbReference type="GO" id="GO:0016887">
    <property type="term" value="F:ATP hydrolysis activity"/>
    <property type="evidence" value="ECO:0007669"/>
    <property type="project" value="InterPro"/>
</dbReference>
<dbReference type="CDD" id="cd03225">
    <property type="entry name" value="ABC_cobalt_CbiO_domain1"/>
    <property type="match status" value="1"/>
</dbReference>
<dbReference type="GO" id="GO:0005524">
    <property type="term" value="F:ATP binding"/>
    <property type="evidence" value="ECO:0007669"/>
    <property type="project" value="UniProtKB-KW"/>
</dbReference>
<protein>
    <submittedName>
        <fullName evidence="10">Energy-coupling factor transporter ATPase</fullName>
    </submittedName>
</protein>
<dbReference type="Gene3D" id="3.40.50.300">
    <property type="entry name" value="P-loop containing nucleotide triphosphate hydrolases"/>
    <property type="match status" value="1"/>
</dbReference>
<comment type="similarity">
    <text evidence="2">Belongs to the ABC transporter superfamily.</text>
</comment>
<comment type="caution">
    <text evidence="10">The sequence shown here is derived from an EMBL/GenBank/DDBJ whole genome shotgun (WGS) entry which is preliminary data.</text>
</comment>
<dbReference type="SUPFAM" id="SSF52540">
    <property type="entry name" value="P-loop containing nucleoside triphosphate hydrolases"/>
    <property type="match status" value="1"/>
</dbReference>
<evidence type="ECO:0000259" key="9">
    <source>
        <dbReference type="PROSITE" id="PS50893"/>
    </source>
</evidence>
<keyword evidence="7" id="KW-1278">Translocase</keyword>
<dbReference type="InterPro" id="IPR017871">
    <property type="entry name" value="ABC_transporter-like_CS"/>
</dbReference>
<proteinExistence type="inferred from homology"/>
<keyword evidence="6" id="KW-0067">ATP-binding</keyword>
<evidence type="ECO:0000313" key="11">
    <source>
        <dbReference type="Proteomes" id="UP000178622"/>
    </source>
</evidence>
<keyword evidence="3" id="KW-0813">Transport</keyword>
<dbReference type="InterPro" id="IPR015856">
    <property type="entry name" value="ABC_transpr_CbiO/EcfA_su"/>
</dbReference>